<reference evidence="2 3" key="1">
    <citation type="journal article" date="2016" name="Antonie Van Leeuwenhoek">
        <title>Nocardia donostiensis sp. nov., isolated from human respiratory specimens.</title>
        <authorList>
            <person name="Ercibengoa M."/>
            <person name="Bell M."/>
            <person name="Marimon J.M."/>
            <person name="Humrighouse B."/>
            <person name="Klenk H.P."/>
            <person name="Potter G."/>
            <person name="Perez-Trallero E."/>
        </authorList>
    </citation>
    <scope>NUCLEOTIDE SEQUENCE [LARGE SCALE GENOMIC DNA]</scope>
    <source>
        <strain evidence="2 3">X1655</strain>
    </source>
</reference>
<gene>
    <name evidence="2" type="ORF">B0T46_19595</name>
</gene>
<evidence type="ECO:0000313" key="2">
    <source>
        <dbReference type="EMBL" id="ONM47173.1"/>
    </source>
</evidence>
<dbReference type="RefSeq" id="WP_077119482.1">
    <property type="nucleotide sequence ID" value="NZ_MUKP01000013.1"/>
</dbReference>
<dbReference type="InterPro" id="IPR009061">
    <property type="entry name" value="DNA-bd_dom_put_sf"/>
</dbReference>
<dbReference type="Pfam" id="PF12728">
    <property type="entry name" value="HTH_17"/>
    <property type="match status" value="1"/>
</dbReference>
<sequence length="81" mass="9222">MEKTRAGSEVTNRVREILITREVAELTGIPEGTLRFWRHKGVGPASFTLNAKRVVYRRSEIERWIEEQEAATRRGGNPDAA</sequence>
<keyword evidence="2" id="KW-0238">DNA-binding</keyword>
<protein>
    <submittedName>
        <fullName evidence="2">DNA-binding protein</fullName>
    </submittedName>
</protein>
<dbReference type="AlphaFoldDB" id="A0A1W0BCM6"/>
<comment type="caution">
    <text evidence="2">The sequence shown here is derived from an EMBL/GenBank/DDBJ whole genome shotgun (WGS) entry which is preliminary data.</text>
</comment>
<dbReference type="GO" id="GO:0003677">
    <property type="term" value="F:DNA binding"/>
    <property type="evidence" value="ECO:0007669"/>
    <property type="project" value="UniProtKB-KW"/>
</dbReference>
<dbReference type="SUPFAM" id="SSF46955">
    <property type="entry name" value="Putative DNA-binding domain"/>
    <property type="match status" value="1"/>
</dbReference>
<evidence type="ECO:0000313" key="3">
    <source>
        <dbReference type="Proteomes" id="UP000188836"/>
    </source>
</evidence>
<dbReference type="OrthoDB" id="4330189at2"/>
<accession>A0A1W0BCM6</accession>
<dbReference type="Gene3D" id="1.10.1660.10">
    <property type="match status" value="1"/>
</dbReference>
<evidence type="ECO:0000259" key="1">
    <source>
        <dbReference type="Pfam" id="PF12728"/>
    </source>
</evidence>
<feature type="domain" description="Helix-turn-helix" evidence="1">
    <location>
        <begin position="20"/>
        <end position="68"/>
    </location>
</feature>
<keyword evidence="3" id="KW-1185">Reference proteome</keyword>
<proteinExistence type="predicted"/>
<dbReference type="InterPro" id="IPR041657">
    <property type="entry name" value="HTH_17"/>
</dbReference>
<dbReference type="EMBL" id="MUMY01000017">
    <property type="protein sequence ID" value="ONM47173.1"/>
    <property type="molecule type" value="Genomic_DNA"/>
</dbReference>
<organism evidence="2 3">
    <name type="scientific">Nocardia donostiensis</name>
    <dbReference type="NCBI Taxonomy" id="1538463"/>
    <lineage>
        <taxon>Bacteria</taxon>
        <taxon>Bacillati</taxon>
        <taxon>Actinomycetota</taxon>
        <taxon>Actinomycetes</taxon>
        <taxon>Mycobacteriales</taxon>
        <taxon>Nocardiaceae</taxon>
        <taxon>Nocardia</taxon>
    </lineage>
</organism>
<name>A0A1W0BCM6_9NOCA</name>
<dbReference type="Proteomes" id="UP000188836">
    <property type="component" value="Unassembled WGS sequence"/>
</dbReference>